<evidence type="ECO:0000256" key="1">
    <source>
        <dbReference type="SAM" id="MobiDB-lite"/>
    </source>
</evidence>
<sequence>MPPRTKRTKREPDVVCKCRSHCTIYNAQTGQYEGDGEVVSRRTRDNHSADDKKRATRSLHLVTRRQPPSNEVPSEWVKLINDEVNVLMELPLTSPSQPLVFSNNPSETGPFGWPNDQEILLPNYGRHALTGHRSNHAILSTEQRLAELYTFLQLQGFGDAVEGVDLLTDRLLEGLKVITRAKEVEWAGQRGRTANDAVYVNSGTFIYARV</sequence>
<evidence type="ECO:0000313" key="2">
    <source>
        <dbReference type="EMBL" id="KAJ3507006.1"/>
    </source>
</evidence>
<keyword evidence="3" id="KW-1185">Reference proteome</keyword>
<dbReference type="OrthoDB" id="10572736at2759"/>
<dbReference type="Proteomes" id="UP001148786">
    <property type="component" value="Unassembled WGS sequence"/>
</dbReference>
<proteinExistence type="predicted"/>
<feature type="region of interest" description="Disordered" evidence="1">
    <location>
        <begin position="35"/>
        <end position="56"/>
    </location>
</feature>
<dbReference type="AlphaFoldDB" id="A0A9W8JW97"/>
<comment type="caution">
    <text evidence="2">The sequence shown here is derived from an EMBL/GenBank/DDBJ whole genome shotgun (WGS) entry which is preliminary data.</text>
</comment>
<feature type="compositionally biased region" description="Basic and acidic residues" evidence="1">
    <location>
        <begin position="38"/>
        <end position="53"/>
    </location>
</feature>
<protein>
    <submittedName>
        <fullName evidence="2">Uncharacterized protein</fullName>
    </submittedName>
</protein>
<accession>A0A9W8JW97</accession>
<organism evidence="2 3">
    <name type="scientific">Agrocybe chaxingu</name>
    <dbReference type="NCBI Taxonomy" id="84603"/>
    <lineage>
        <taxon>Eukaryota</taxon>
        <taxon>Fungi</taxon>
        <taxon>Dikarya</taxon>
        <taxon>Basidiomycota</taxon>
        <taxon>Agaricomycotina</taxon>
        <taxon>Agaricomycetes</taxon>
        <taxon>Agaricomycetidae</taxon>
        <taxon>Agaricales</taxon>
        <taxon>Agaricineae</taxon>
        <taxon>Strophariaceae</taxon>
        <taxon>Agrocybe</taxon>
    </lineage>
</organism>
<dbReference type="EMBL" id="JANKHO010000704">
    <property type="protein sequence ID" value="KAJ3507006.1"/>
    <property type="molecule type" value="Genomic_DNA"/>
</dbReference>
<reference evidence="2" key="1">
    <citation type="submission" date="2022-07" db="EMBL/GenBank/DDBJ databases">
        <title>Genome Sequence of Agrocybe chaxingu.</title>
        <authorList>
            <person name="Buettner E."/>
        </authorList>
    </citation>
    <scope>NUCLEOTIDE SEQUENCE</scope>
    <source>
        <strain evidence="2">MP-N11</strain>
    </source>
</reference>
<evidence type="ECO:0000313" key="3">
    <source>
        <dbReference type="Proteomes" id="UP001148786"/>
    </source>
</evidence>
<gene>
    <name evidence="2" type="ORF">NLJ89_g6548</name>
</gene>
<name>A0A9W8JW97_9AGAR</name>